<evidence type="ECO:0000313" key="1">
    <source>
        <dbReference type="EMBL" id="KAI0047704.1"/>
    </source>
</evidence>
<reference evidence="1" key="1">
    <citation type="submission" date="2021-02" db="EMBL/GenBank/DDBJ databases">
        <authorList>
            <consortium name="DOE Joint Genome Institute"/>
            <person name="Ahrendt S."/>
            <person name="Looney B.P."/>
            <person name="Miyauchi S."/>
            <person name="Morin E."/>
            <person name="Drula E."/>
            <person name="Courty P.E."/>
            <person name="Chicoki N."/>
            <person name="Fauchery L."/>
            <person name="Kohler A."/>
            <person name="Kuo A."/>
            <person name="Labutti K."/>
            <person name="Pangilinan J."/>
            <person name="Lipzen A."/>
            <person name="Riley R."/>
            <person name="Andreopoulos W."/>
            <person name="He G."/>
            <person name="Johnson J."/>
            <person name="Barry K.W."/>
            <person name="Grigoriev I.V."/>
            <person name="Nagy L."/>
            <person name="Hibbett D."/>
            <person name="Henrissat B."/>
            <person name="Matheny P.B."/>
            <person name="Labbe J."/>
            <person name="Martin F."/>
        </authorList>
    </citation>
    <scope>NUCLEOTIDE SEQUENCE</scope>
    <source>
        <strain evidence="1">FP105234-sp</strain>
    </source>
</reference>
<proteinExistence type="predicted"/>
<gene>
    <name evidence="1" type="ORF">FA95DRAFT_1558800</name>
</gene>
<sequence>MSFRDRFSTKSPKPHTPPRAVQVDLEELDSQWPPVEPLANETEAQRADRLERERKAKAVSDEIDHAIELEKHERRKRRVDVKIILLGQAESGKSTILRNFQLKFTPASFHAEAAAWRAVIDLNLVRSVTFLLSLLSEAPQGTPPPEGTLVPLADIGDDLRRLRVALSPLRHVEEHLARFLSPDDQGRAAPTPAWLSERGFEVAVRPGSRWKALFSRGGAGASDASKSETQGVEEVKNARRVIEACREDILALWAHPRVRRSLEEQSVALQFQSGFFLDEVERIAAPGYQPSPEDVLKARIQTVGVEEHVLRMETAPELGQSWSIIDVGGSRGMRAAWVPYFDDVNVLVFLAPVSAFNQTLAEDRTVNRLWDSFLLWKTVCSNKLLKDVSFILLLNKYDILDAKLKSGVQFRHYVTSYKDRSNDQDSVLIYLKDKFSMIYKQYSTSQRPLHVHVTCATDSHATSLVLARIREVIFTGNFERADLL</sequence>
<evidence type="ECO:0000313" key="2">
    <source>
        <dbReference type="Proteomes" id="UP000814033"/>
    </source>
</evidence>
<name>A0ACB8RU14_9AGAM</name>
<dbReference type="EMBL" id="MU275899">
    <property type="protein sequence ID" value="KAI0047704.1"/>
    <property type="molecule type" value="Genomic_DNA"/>
</dbReference>
<organism evidence="1 2">
    <name type="scientific">Auriscalpium vulgare</name>
    <dbReference type="NCBI Taxonomy" id="40419"/>
    <lineage>
        <taxon>Eukaryota</taxon>
        <taxon>Fungi</taxon>
        <taxon>Dikarya</taxon>
        <taxon>Basidiomycota</taxon>
        <taxon>Agaricomycotina</taxon>
        <taxon>Agaricomycetes</taxon>
        <taxon>Russulales</taxon>
        <taxon>Auriscalpiaceae</taxon>
        <taxon>Auriscalpium</taxon>
    </lineage>
</organism>
<reference evidence="1" key="2">
    <citation type="journal article" date="2022" name="New Phytol.">
        <title>Evolutionary transition to the ectomycorrhizal habit in the genomes of a hyperdiverse lineage of mushroom-forming fungi.</title>
        <authorList>
            <person name="Looney B."/>
            <person name="Miyauchi S."/>
            <person name="Morin E."/>
            <person name="Drula E."/>
            <person name="Courty P.E."/>
            <person name="Kohler A."/>
            <person name="Kuo A."/>
            <person name="LaButti K."/>
            <person name="Pangilinan J."/>
            <person name="Lipzen A."/>
            <person name="Riley R."/>
            <person name="Andreopoulos W."/>
            <person name="He G."/>
            <person name="Johnson J."/>
            <person name="Nolan M."/>
            <person name="Tritt A."/>
            <person name="Barry K.W."/>
            <person name="Grigoriev I.V."/>
            <person name="Nagy L.G."/>
            <person name="Hibbett D."/>
            <person name="Henrissat B."/>
            <person name="Matheny P.B."/>
            <person name="Labbe J."/>
            <person name="Martin F.M."/>
        </authorList>
    </citation>
    <scope>NUCLEOTIDE SEQUENCE</scope>
    <source>
        <strain evidence="1">FP105234-sp</strain>
    </source>
</reference>
<protein>
    <submittedName>
        <fullName evidence="1">G-alpha-domain-containing protein</fullName>
    </submittedName>
</protein>
<keyword evidence="2" id="KW-1185">Reference proteome</keyword>
<accession>A0ACB8RU14</accession>
<comment type="caution">
    <text evidence="1">The sequence shown here is derived from an EMBL/GenBank/DDBJ whole genome shotgun (WGS) entry which is preliminary data.</text>
</comment>
<dbReference type="Proteomes" id="UP000814033">
    <property type="component" value="Unassembled WGS sequence"/>
</dbReference>